<feature type="signal peptide" evidence="3">
    <location>
        <begin position="1"/>
        <end position="25"/>
    </location>
</feature>
<dbReference type="EMBL" id="CAJB01000417">
    <property type="protein sequence ID" value="CCH80273.1"/>
    <property type="molecule type" value="Genomic_DNA"/>
</dbReference>
<sequence>MRAFRGAAVVSMAVLPLALAAPARATPPGPVLRYTFAQETGTTVTDRSPGHLDGTLVGTSAPRAYVKGLAGRGKALRLVGAQHQWVDVGDAPALDVDRYTIAAWVRYTGVENDGTLGRWEVLEKAGAYWLNIRTTGQVRAGGFYGGCDSRHWVWVDTPGVVPVNTWTHLAATYDGTRLRIYVGGVQVVSQAVTGRTCSDDEPLAVGAKSAPAKGLLEAFFDGDLDEVRLYPRALTAAQVAALVR</sequence>
<evidence type="ECO:0000256" key="2">
    <source>
        <dbReference type="ARBA" id="ARBA00023157"/>
    </source>
</evidence>
<gene>
    <name evidence="5" type="ORF">BN12_820006</name>
</gene>
<dbReference type="InterPro" id="IPR006558">
    <property type="entry name" value="LamG-like"/>
</dbReference>
<keyword evidence="1 3" id="KW-0732">Signal</keyword>
<dbReference type="OrthoDB" id="9802683at2"/>
<dbReference type="SMART" id="SM00560">
    <property type="entry name" value="LamGL"/>
    <property type="match status" value="1"/>
</dbReference>
<evidence type="ECO:0000259" key="4">
    <source>
        <dbReference type="SMART" id="SM00560"/>
    </source>
</evidence>
<evidence type="ECO:0000256" key="1">
    <source>
        <dbReference type="ARBA" id="ARBA00022729"/>
    </source>
</evidence>
<dbReference type="Gene3D" id="2.60.120.200">
    <property type="match status" value="1"/>
</dbReference>
<protein>
    <recommendedName>
        <fullName evidence="4">LamG-like jellyroll fold domain-containing protein</fullName>
    </recommendedName>
</protein>
<dbReference type="Proteomes" id="UP000035721">
    <property type="component" value="Unassembled WGS sequence"/>
</dbReference>
<reference evidence="5 6" key="1">
    <citation type="journal article" date="2013" name="ISME J.">
        <title>A metabolic model for members of the genus Tetrasphaera involved in enhanced biological phosphorus removal.</title>
        <authorList>
            <person name="Kristiansen R."/>
            <person name="Nguyen H.T.T."/>
            <person name="Saunders A.M."/>
            <person name="Nielsen J.L."/>
            <person name="Wimmer R."/>
            <person name="Le V.Q."/>
            <person name="McIlroy S.J."/>
            <person name="Petrovski S."/>
            <person name="Seviour R.J."/>
            <person name="Calteau A."/>
            <person name="Nielsen K.L."/>
            <person name="Nielsen P.H."/>
        </authorList>
    </citation>
    <scope>NUCLEOTIDE SEQUENCE [LARGE SCALE GENOMIC DNA]</scope>
    <source>
        <strain evidence="5 6">T1-X7</strain>
    </source>
</reference>
<evidence type="ECO:0000313" key="6">
    <source>
        <dbReference type="Proteomes" id="UP000035721"/>
    </source>
</evidence>
<evidence type="ECO:0000256" key="3">
    <source>
        <dbReference type="SAM" id="SignalP"/>
    </source>
</evidence>
<comment type="caution">
    <text evidence="5">The sequence shown here is derived from an EMBL/GenBank/DDBJ whole genome shotgun (WGS) entry which is preliminary data.</text>
</comment>
<name>A0A077M1T0_9MICO</name>
<keyword evidence="6" id="KW-1185">Reference proteome</keyword>
<organism evidence="5 6">
    <name type="scientific">Nostocoides japonicum T1-X7</name>
    <dbReference type="NCBI Taxonomy" id="1194083"/>
    <lineage>
        <taxon>Bacteria</taxon>
        <taxon>Bacillati</taxon>
        <taxon>Actinomycetota</taxon>
        <taxon>Actinomycetes</taxon>
        <taxon>Micrococcales</taxon>
        <taxon>Intrasporangiaceae</taxon>
        <taxon>Nostocoides</taxon>
    </lineage>
</organism>
<accession>A0A077M1T0</accession>
<keyword evidence="2" id="KW-1015">Disulfide bond</keyword>
<dbReference type="SUPFAM" id="SSF49899">
    <property type="entry name" value="Concanavalin A-like lectins/glucanases"/>
    <property type="match status" value="1"/>
</dbReference>
<dbReference type="STRING" id="1194083.BN12_820006"/>
<feature type="domain" description="LamG-like jellyroll fold" evidence="4">
    <location>
        <begin position="97"/>
        <end position="237"/>
    </location>
</feature>
<proteinExistence type="predicted"/>
<dbReference type="AlphaFoldDB" id="A0A077M1T0"/>
<feature type="chain" id="PRO_5038762833" description="LamG-like jellyroll fold domain-containing protein" evidence="3">
    <location>
        <begin position="26"/>
        <end position="244"/>
    </location>
</feature>
<dbReference type="RefSeq" id="WP_048552296.1">
    <property type="nucleotide sequence ID" value="NZ_HF570958.1"/>
</dbReference>
<evidence type="ECO:0000313" key="5">
    <source>
        <dbReference type="EMBL" id="CCH80273.1"/>
    </source>
</evidence>
<dbReference type="Pfam" id="PF13385">
    <property type="entry name" value="Laminin_G_3"/>
    <property type="match status" value="1"/>
</dbReference>
<dbReference type="InterPro" id="IPR013320">
    <property type="entry name" value="ConA-like_dom_sf"/>
</dbReference>